<gene>
    <name evidence="1" type="primary">RPN1A_2</name>
    <name evidence="1" type="ORF">CFP56_017154</name>
</gene>
<reference evidence="1" key="1">
    <citation type="submission" date="2017-12" db="EMBL/GenBank/DDBJ databases">
        <authorList>
            <person name="Barbosa P."/>
            <person name="Usie A."/>
            <person name="Ramos A.M."/>
        </authorList>
    </citation>
    <scope>NUCLEOTIDE SEQUENCE</scope>
    <source>
        <strain evidence="1">HL8</strain>
        <tissue evidence="1">Leaves</tissue>
    </source>
</reference>
<dbReference type="AlphaFoldDB" id="A0AAW0M1X4"/>
<protein>
    <submittedName>
        <fullName evidence="1">26s proteasome non-atpase regulatory subunit 2 like protein a</fullName>
    </submittedName>
</protein>
<dbReference type="EMBL" id="PKMF04000026">
    <property type="protein sequence ID" value="KAK7857540.1"/>
    <property type="molecule type" value="Genomic_DNA"/>
</dbReference>
<comment type="caution">
    <text evidence="1">The sequence shown here is derived from an EMBL/GenBank/DDBJ whole genome shotgun (WGS) entry which is preliminary data.</text>
</comment>
<dbReference type="GO" id="GO:0000502">
    <property type="term" value="C:proteasome complex"/>
    <property type="evidence" value="ECO:0007669"/>
    <property type="project" value="UniProtKB-KW"/>
</dbReference>
<name>A0AAW0M1X4_QUESU</name>
<dbReference type="InterPro" id="IPR027417">
    <property type="entry name" value="P-loop_NTPase"/>
</dbReference>
<keyword evidence="1" id="KW-0647">Proteasome</keyword>
<proteinExistence type="predicted"/>
<dbReference type="Gene3D" id="3.40.50.300">
    <property type="entry name" value="P-loop containing nucleotide triphosphate hydrolases"/>
    <property type="match status" value="1"/>
</dbReference>
<reference evidence="1" key="3">
    <citation type="submission" date="2023-07" db="EMBL/GenBank/DDBJ databases">
        <title>An improved reference 1 genome and first organelle genomes of Quercus suber.</title>
        <authorList>
            <consortium name="Genosuber Consortium"/>
            <person name="Usie A."/>
            <person name="Serra O."/>
            <person name="Barros P."/>
        </authorList>
    </citation>
    <scope>NUCLEOTIDE SEQUENCE</scope>
    <source>
        <strain evidence="1">HL8</strain>
        <tissue evidence="1">Leaves</tissue>
    </source>
</reference>
<sequence length="127" mass="13811">MHVEATAEVSKTFNEKIRKYCDMTLLSSAYAGAGNVLKNIHRDVPLALGLLCISNPKIPALVCPGIILVMSPLVSLIQDQIMHLLQIGDEKSHEILCKAFDCEAEAIFELRQKIASATSAITSVFGQ</sequence>
<evidence type="ECO:0000313" key="1">
    <source>
        <dbReference type="EMBL" id="KAK7857540.1"/>
    </source>
</evidence>
<accession>A0AAW0M1X4</accession>
<reference evidence="1" key="2">
    <citation type="journal article" date="2018" name="Sci. Data">
        <title>The draft genome sequence of cork oak.</title>
        <authorList>
            <person name="Ramos A.M."/>
            <person name="Usie A."/>
            <person name="Barbosa P."/>
            <person name="Barros P.M."/>
            <person name="Capote T."/>
            <person name="Chaves I."/>
            <person name="Simoes F."/>
            <person name="Abreu I."/>
            <person name="Carrasquinho I."/>
            <person name="Faro C."/>
            <person name="Guimaraes J.B."/>
            <person name="Mendonca D."/>
            <person name="Nobrega F."/>
            <person name="Rodrigues L."/>
            <person name="Saibo N.J.M."/>
            <person name="Varela M.C."/>
            <person name="Egas C."/>
            <person name="Matos J."/>
            <person name="Miguel C.M."/>
            <person name="Oliveira M.M."/>
            <person name="Ricardo C.P."/>
            <person name="Goncalves S."/>
        </authorList>
    </citation>
    <scope>NUCLEOTIDE SEQUENCE [LARGE SCALE GENOMIC DNA]</scope>
    <source>
        <strain evidence="1">HL8</strain>
    </source>
</reference>
<organism evidence="1">
    <name type="scientific">Quercus suber</name>
    <name type="common">Cork oak</name>
    <dbReference type="NCBI Taxonomy" id="58331"/>
    <lineage>
        <taxon>Eukaryota</taxon>
        <taxon>Viridiplantae</taxon>
        <taxon>Streptophyta</taxon>
        <taxon>Embryophyta</taxon>
        <taxon>Tracheophyta</taxon>
        <taxon>Spermatophyta</taxon>
        <taxon>Magnoliopsida</taxon>
        <taxon>eudicotyledons</taxon>
        <taxon>Gunneridae</taxon>
        <taxon>Pentapetalae</taxon>
        <taxon>rosids</taxon>
        <taxon>fabids</taxon>
        <taxon>Fagales</taxon>
        <taxon>Fagaceae</taxon>
        <taxon>Quercus</taxon>
    </lineage>
</organism>